<dbReference type="InParanoid" id="A0A0D2WI73"/>
<organism evidence="1 2">
    <name type="scientific">Capsaspora owczarzaki (strain ATCC 30864)</name>
    <dbReference type="NCBI Taxonomy" id="595528"/>
    <lineage>
        <taxon>Eukaryota</taxon>
        <taxon>Filasterea</taxon>
        <taxon>Capsaspora</taxon>
    </lineage>
</organism>
<evidence type="ECO:0000313" key="1">
    <source>
        <dbReference type="EMBL" id="KJE89525.1"/>
    </source>
</evidence>
<accession>A0A0D2WI73</accession>
<dbReference type="Proteomes" id="UP000008743">
    <property type="component" value="Unassembled WGS sequence"/>
</dbReference>
<dbReference type="AlphaFoldDB" id="A0A0D2WI73"/>
<reference evidence="2" key="1">
    <citation type="submission" date="2011-02" db="EMBL/GenBank/DDBJ databases">
        <title>The Genome Sequence of Capsaspora owczarzaki ATCC 30864.</title>
        <authorList>
            <person name="Russ C."/>
            <person name="Cuomo C."/>
            <person name="Burger G."/>
            <person name="Gray M.W."/>
            <person name="Holland P.W.H."/>
            <person name="King N."/>
            <person name="Lang F.B.F."/>
            <person name="Roger A.J."/>
            <person name="Ruiz-Trillo I."/>
            <person name="Young S.K."/>
            <person name="Zeng Q."/>
            <person name="Gargeya S."/>
            <person name="Alvarado L."/>
            <person name="Berlin A."/>
            <person name="Chapman S.B."/>
            <person name="Chen Z."/>
            <person name="Freedman E."/>
            <person name="Gellesch M."/>
            <person name="Goldberg J."/>
            <person name="Griggs A."/>
            <person name="Gujja S."/>
            <person name="Heilman E."/>
            <person name="Heiman D."/>
            <person name="Howarth C."/>
            <person name="Mehta T."/>
            <person name="Neiman D."/>
            <person name="Pearson M."/>
            <person name="Roberts A."/>
            <person name="Saif S."/>
            <person name="Shea T."/>
            <person name="Shenoy N."/>
            <person name="Sisk P."/>
            <person name="Stolte C."/>
            <person name="Sykes S."/>
            <person name="White J."/>
            <person name="Yandava C."/>
            <person name="Haas B."/>
            <person name="Nusbaum C."/>
            <person name="Birren B."/>
        </authorList>
    </citation>
    <scope>NUCLEOTIDE SEQUENCE</scope>
    <source>
        <strain evidence="2">ATCC 30864</strain>
    </source>
</reference>
<gene>
    <name evidence="1" type="ORF">CAOG_000976</name>
</gene>
<keyword evidence="2" id="KW-1185">Reference proteome</keyword>
<evidence type="ECO:0000313" key="2">
    <source>
        <dbReference type="Proteomes" id="UP000008743"/>
    </source>
</evidence>
<dbReference type="EMBL" id="KE346360">
    <property type="protein sequence ID" value="KJE89525.1"/>
    <property type="molecule type" value="Genomic_DNA"/>
</dbReference>
<proteinExistence type="predicted"/>
<sequence length="226" mass="25607">MGQLTNNSASKLLLELFEELNLGLKFSNGQLLLVDYYTAHYNDFMSNVDQNMTELQRKSVNAESKKLQEYVATVGGARFVTDTVNILMGDPKVTDDPGDKPFYDRLNSNKIIDENGALWFMLPIKGGELVLVNGTGWTHRKRVRTDYMSHFANIDLPDDDFDRCTELRKFTSQWMCKNEAMTDFLLALGGMALFGYRDEQRFWIIVGKGAGVTYQSKGLKVTSIIS</sequence>
<protein>
    <submittedName>
        <fullName evidence="1">Uncharacterized protein</fullName>
    </submittedName>
</protein>
<dbReference type="RefSeq" id="XP_004365847.1">
    <property type="nucleotide sequence ID" value="XM_004365790.1"/>
</dbReference>
<name>A0A0D2WI73_CAPO3</name>